<dbReference type="EMBL" id="QJKJ01004111">
    <property type="protein sequence ID" value="RDX95511.1"/>
    <property type="molecule type" value="Genomic_DNA"/>
</dbReference>
<keyword evidence="1" id="KW-0862">Zinc</keyword>
<feature type="region of interest" description="Disordered" evidence="2">
    <location>
        <begin position="299"/>
        <end position="321"/>
    </location>
</feature>
<name>A0A371GYC3_MUCPR</name>
<dbReference type="PANTHER" id="PTHR35046">
    <property type="entry name" value="ZINC KNUCKLE (CCHC-TYPE) FAMILY PROTEIN"/>
    <property type="match status" value="1"/>
</dbReference>
<gene>
    <name evidence="4" type="ORF">CR513_21957</name>
</gene>
<evidence type="ECO:0000256" key="1">
    <source>
        <dbReference type="PROSITE-ProRule" id="PRU00047"/>
    </source>
</evidence>
<dbReference type="InterPro" id="IPR043502">
    <property type="entry name" value="DNA/RNA_pol_sf"/>
</dbReference>
<evidence type="ECO:0000313" key="5">
    <source>
        <dbReference type="Proteomes" id="UP000257109"/>
    </source>
</evidence>
<reference evidence="4" key="1">
    <citation type="submission" date="2018-05" db="EMBL/GenBank/DDBJ databases">
        <title>Draft genome of Mucuna pruriens seed.</title>
        <authorList>
            <person name="Nnadi N.E."/>
            <person name="Vos R."/>
            <person name="Hasami M.H."/>
            <person name="Devisetty U.K."/>
            <person name="Aguiy J.C."/>
        </authorList>
    </citation>
    <scope>NUCLEOTIDE SEQUENCE [LARGE SCALE GENOMIC DNA]</scope>
    <source>
        <strain evidence="4">JCA_2017</strain>
    </source>
</reference>
<evidence type="ECO:0000256" key="2">
    <source>
        <dbReference type="SAM" id="MobiDB-lite"/>
    </source>
</evidence>
<feature type="non-terminal residue" evidence="4">
    <location>
        <position position="1"/>
    </location>
</feature>
<dbReference type="InterPro" id="IPR001878">
    <property type="entry name" value="Znf_CCHC"/>
</dbReference>
<evidence type="ECO:0000313" key="4">
    <source>
        <dbReference type="EMBL" id="RDX95511.1"/>
    </source>
</evidence>
<dbReference type="InterPro" id="IPR036875">
    <property type="entry name" value="Znf_CCHC_sf"/>
</dbReference>
<accession>A0A371GYC3</accession>
<dbReference type="OrthoDB" id="437973at2759"/>
<dbReference type="GO" id="GO:0008270">
    <property type="term" value="F:zinc ion binding"/>
    <property type="evidence" value="ECO:0007669"/>
    <property type="project" value="UniProtKB-KW"/>
</dbReference>
<evidence type="ECO:0000259" key="3">
    <source>
        <dbReference type="PROSITE" id="PS50158"/>
    </source>
</evidence>
<dbReference type="GO" id="GO:0003676">
    <property type="term" value="F:nucleic acid binding"/>
    <property type="evidence" value="ECO:0007669"/>
    <property type="project" value="InterPro"/>
</dbReference>
<keyword evidence="1" id="KW-0863">Zinc-finger</keyword>
<dbReference type="PANTHER" id="PTHR35046:SF9">
    <property type="entry name" value="RNA-DIRECTED DNA POLYMERASE"/>
    <property type="match status" value="1"/>
</dbReference>
<feature type="compositionally biased region" description="Polar residues" evidence="2">
    <location>
        <begin position="303"/>
        <end position="316"/>
    </location>
</feature>
<keyword evidence="5" id="KW-1185">Reference proteome</keyword>
<sequence>MKVLDHVKTIDMQMIIGENHYAFVDNLVHQATIVESQQRSHLASKRSYLNTPKNWTDKDEEKEWTRKDKSLKKNSLLPQCQKDEKMLPILVLTSKSSSINCFKCLEKGHITFQCPNKKSMILRQDKIVDRKYSDEVLFDVVPMEATHILLGRPLQHDHEVIYDRVTKRFSFVHNGLKVSLEPLPPKEVNEDQLKMNKEKERKGGKRKEEKEKEKGIGYQIDFTLGATLLNRVTYRANPEESIKIQLVDKLIEKGWGRESKSPYVIPIILVPKKDESWRISSRLGITRLSPWISGHNWSLGPAKTNSKPRSKPNSQPTPTPTLRLDLFQLLRQALAKDDTRQSLMEASSSYRRRNVELVFLFVNRGGVDLERIHPLRMTSSSQVDFVWTSRAKEEESLEETTKQHEECPRGCMLPQFLEASSSLSSFGSLSKQGSLGDARCRVALDKGWSDMVLVETYPTRSWLSANRRNRVGLTLSQIVKIQTQGLDWVTSSSTMIVMVDGDGSPSLART</sequence>
<comment type="caution">
    <text evidence="4">The sequence shown here is derived from an EMBL/GenBank/DDBJ whole genome shotgun (WGS) entry which is preliminary data.</text>
</comment>
<dbReference type="SUPFAM" id="SSF56672">
    <property type="entry name" value="DNA/RNA polymerases"/>
    <property type="match status" value="1"/>
</dbReference>
<feature type="region of interest" description="Disordered" evidence="2">
    <location>
        <begin position="187"/>
        <end position="212"/>
    </location>
</feature>
<feature type="domain" description="CCHC-type" evidence="3">
    <location>
        <begin position="101"/>
        <end position="116"/>
    </location>
</feature>
<dbReference type="PROSITE" id="PS50158">
    <property type="entry name" value="ZF_CCHC"/>
    <property type="match status" value="1"/>
</dbReference>
<keyword evidence="1" id="KW-0479">Metal-binding</keyword>
<dbReference type="Gene3D" id="3.10.10.10">
    <property type="entry name" value="HIV Type 1 Reverse Transcriptase, subunit A, domain 1"/>
    <property type="match status" value="1"/>
</dbReference>
<proteinExistence type="predicted"/>
<protein>
    <recommendedName>
        <fullName evidence="3">CCHC-type domain-containing protein</fullName>
    </recommendedName>
</protein>
<organism evidence="4 5">
    <name type="scientific">Mucuna pruriens</name>
    <name type="common">Velvet bean</name>
    <name type="synonym">Dolichos pruriens</name>
    <dbReference type="NCBI Taxonomy" id="157652"/>
    <lineage>
        <taxon>Eukaryota</taxon>
        <taxon>Viridiplantae</taxon>
        <taxon>Streptophyta</taxon>
        <taxon>Embryophyta</taxon>
        <taxon>Tracheophyta</taxon>
        <taxon>Spermatophyta</taxon>
        <taxon>Magnoliopsida</taxon>
        <taxon>eudicotyledons</taxon>
        <taxon>Gunneridae</taxon>
        <taxon>Pentapetalae</taxon>
        <taxon>rosids</taxon>
        <taxon>fabids</taxon>
        <taxon>Fabales</taxon>
        <taxon>Fabaceae</taxon>
        <taxon>Papilionoideae</taxon>
        <taxon>50 kb inversion clade</taxon>
        <taxon>NPAAA clade</taxon>
        <taxon>indigoferoid/millettioid clade</taxon>
        <taxon>Phaseoleae</taxon>
        <taxon>Mucuna</taxon>
    </lineage>
</organism>
<dbReference type="SUPFAM" id="SSF57756">
    <property type="entry name" value="Retrovirus zinc finger-like domains"/>
    <property type="match status" value="1"/>
</dbReference>
<dbReference type="Proteomes" id="UP000257109">
    <property type="component" value="Unassembled WGS sequence"/>
</dbReference>
<dbReference type="AlphaFoldDB" id="A0A371GYC3"/>